<evidence type="ECO:0000313" key="2">
    <source>
        <dbReference type="EMBL" id="VVB11223.1"/>
    </source>
</evidence>
<evidence type="ECO:0000313" key="3">
    <source>
        <dbReference type="Proteomes" id="UP000489600"/>
    </source>
</evidence>
<sequence length="152" mass="16822">MRDAIRPGNKEEKTKQQGKLVTMDNSRPERGELNAATASVPGDHLYHLFTTLPIQDKKNNVVTVVEHPFENSKGLGTYIFGAQKNNAIESDGGAQSCGSRNTRSWTRKKRNVVGQSIDKEEGVKIDPINEKSWVSKRKTTVIAEPSSKVSKT</sequence>
<evidence type="ECO:0000256" key="1">
    <source>
        <dbReference type="SAM" id="MobiDB-lite"/>
    </source>
</evidence>
<gene>
    <name evidence="2" type="ORF">ANE_LOCUS21667</name>
</gene>
<feature type="region of interest" description="Disordered" evidence="1">
    <location>
        <begin position="90"/>
        <end position="111"/>
    </location>
</feature>
<feature type="region of interest" description="Disordered" evidence="1">
    <location>
        <begin position="1"/>
        <end position="30"/>
    </location>
</feature>
<comment type="caution">
    <text evidence="2">The sequence shown here is derived from an EMBL/GenBank/DDBJ whole genome shotgun (WGS) entry which is preliminary data.</text>
</comment>
<accession>A0A565CC54</accession>
<protein>
    <submittedName>
        <fullName evidence="2">Uncharacterized protein</fullName>
    </submittedName>
</protein>
<proteinExistence type="predicted"/>
<dbReference type="Proteomes" id="UP000489600">
    <property type="component" value="Unassembled WGS sequence"/>
</dbReference>
<organism evidence="2 3">
    <name type="scientific">Arabis nemorensis</name>
    <dbReference type="NCBI Taxonomy" id="586526"/>
    <lineage>
        <taxon>Eukaryota</taxon>
        <taxon>Viridiplantae</taxon>
        <taxon>Streptophyta</taxon>
        <taxon>Embryophyta</taxon>
        <taxon>Tracheophyta</taxon>
        <taxon>Spermatophyta</taxon>
        <taxon>Magnoliopsida</taxon>
        <taxon>eudicotyledons</taxon>
        <taxon>Gunneridae</taxon>
        <taxon>Pentapetalae</taxon>
        <taxon>rosids</taxon>
        <taxon>malvids</taxon>
        <taxon>Brassicales</taxon>
        <taxon>Brassicaceae</taxon>
        <taxon>Arabideae</taxon>
        <taxon>Arabis</taxon>
    </lineage>
</organism>
<dbReference type="EMBL" id="CABITT030000007">
    <property type="protein sequence ID" value="VVB11223.1"/>
    <property type="molecule type" value="Genomic_DNA"/>
</dbReference>
<name>A0A565CC54_9BRAS</name>
<dbReference type="AlphaFoldDB" id="A0A565CC54"/>
<feature type="compositionally biased region" description="Basic and acidic residues" evidence="1">
    <location>
        <begin position="1"/>
        <end position="15"/>
    </location>
</feature>
<reference evidence="2" key="1">
    <citation type="submission" date="2019-07" db="EMBL/GenBank/DDBJ databases">
        <authorList>
            <person name="Dittberner H."/>
        </authorList>
    </citation>
    <scope>NUCLEOTIDE SEQUENCE [LARGE SCALE GENOMIC DNA]</scope>
</reference>
<keyword evidence="3" id="KW-1185">Reference proteome</keyword>